<dbReference type="Proteomes" id="UP000000763">
    <property type="component" value="Chromosome 9"/>
</dbReference>
<dbReference type="EMBL" id="AP005878">
    <property type="protein sequence ID" value="BAD26421.1"/>
    <property type="molecule type" value="Genomic_DNA"/>
</dbReference>
<organism evidence="1 2">
    <name type="scientific">Oryza sativa subsp. japonica</name>
    <name type="common">Rice</name>
    <dbReference type="NCBI Taxonomy" id="39947"/>
    <lineage>
        <taxon>Eukaryota</taxon>
        <taxon>Viridiplantae</taxon>
        <taxon>Streptophyta</taxon>
        <taxon>Embryophyta</taxon>
        <taxon>Tracheophyta</taxon>
        <taxon>Spermatophyta</taxon>
        <taxon>Magnoliopsida</taxon>
        <taxon>Liliopsida</taxon>
        <taxon>Poales</taxon>
        <taxon>Poaceae</taxon>
        <taxon>BOP clade</taxon>
        <taxon>Oryzoideae</taxon>
        <taxon>Oryzeae</taxon>
        <taxon>Oryzinae</taxon>
        <taxon>Oryza</taxon>
        <taxon>Oryza sativa</taxon>
    </lineage>
</organism>
<proteinExistence type="predicted"/>
<name>Q6H4C8_ORYSJ</name>
<sequence length="55" mass="6246">MGVWDHRSQQLRISWGRIGGGNINLINGDEGAMARWGAGSSKARMVRWRDRVMTF</sequence>
<dbReference type="AlphaFoldDB" id="Q6H4C8"/>
<gene>
    <name evidence="1" type="primary">OSJNBb0012I09.13</name>
</gene>
<accession>Q6H4C8</accession>
<reference evidence="2" key="1">
    <citation type="journal article" date="2005" name="Nature">
        <title>The map-based sequence of the rice genome.</title>
        <authorList>
            <consortium name="International rice genome sequencing project (IRGSP)"/>
            <person name="Matsumoto T."/>
            <person name="Wu J."/>
            <person name="Kanamori H."/>
            <person name="Katayose Y."/>
            <person name="Fujisawa M."/>
            <person name="Namiki N."/>
            <person name="Mizuno H."/>
            <person name="Yamamoto K."/>
            <person name="Antonio B.A."/>
            <person name="Baba T."/>
            <person name="Sakata K."/>
            <person name="Nagamura Y."/>
            <person name="Aoki H."/>
            <person name="Arikawa K."/>
            <person name="Arita K."/>
            <person name="Bito T."/>
            <person name="Chiden Y."/>
            <person name="Fujitsuka N."/>
            <person name="Fukunaka R."/>
            <person name="Hamada M."/>
            <person name="Harada C."/>
            <person name="Hayashi A."/>
            <person name="Hijishita S."/>
            <person name="Honda M."/>
            <person name="Hosokawa S."/>
            <person name="Ichikawa Y."/>
            <person name="Idonuma A."/>
            <person name="Iijima M."/>
            <person name="Ikeda M."/>
            <person name="Ikeno M."/>
            <person name="Ito K."/>
            <person name="Ito S."/>
            <person name="Ito T."/>
            <person name="Ito Y."/>
            <person name="Ito Y."/>
            <person name="Iwabuchi A."/>
            <person name="Kamiya K."/>
            <person name="Karasawa W."/>
            <person name="Kurita K."/>
            <person name="Katagiri S."/>
            <person name="Kikuta A."/>
            <person name="Kobayashi H."/>
            <person name="Kobayashi N."/>
            <person name="Machita K."/>
            <person name="Maehara T."/>
            <person name="Masukawa M."/>
            <person name="Mizubayashi T."/>
            <person name="Mukai Y."/>
            <person name="Nagasaki H."/>
            <person name="Nagata Y."/>
            <person name="Naito S."/>
            <person name="Nakashima M."/>
            <person name="Nakama Y."/>
            <person name="Nakamichi Y."/>
            <person name="Nakamura M."/>
            <person name="Meguro A."/>
            <person name="Negishi M."/>
            <person name="Ohta I."/>
            <person name="Ohta T."/>
            <person name="Okamoto M."/>
            <person name="Ono N."/>
            <person name="Saji S."/>
            <person name="Sakaguchi M."/>
            <person name="Sakai K."/>
            <person name="Shibata M."/>
            <person name="Shimokawa T."/>
            <person name="Song J."/>
            <person name="Takazaki Y."/>
            <person name="Terasawa K."/>
            <person name="Tsugane M."/>
            <person name="Tsuji K."/>
            <person name="Ueda S."/>
            <person name="Waki K."/>
            <person name="Yamagata H."/>
            <person name="Yamamoto M."/>
            <person name="Yamamoto S."/>
            <person name="Yamane H."/>
            <person name="Yoshiki S."/>
            <person name="Yoshihara R."/>
            <person name="Yukawa K."/>
            <person name="Zhong H."/>
            <person name="Yano M."/>
            <person name="Yuan Q."/>
            <person name="Ouyang S."/>
            <person name="Liu J."/>
            <person name="Jones K.M."/>
            <person name="Gansberger K."/>
            <person name="Moffat K."/>
            <person name="Hill J."/>
            <person name="Bera J."/>
            <person name="Fadrosh D."/>
            <person name="Jin S."/>
            <person name="Johri S."/>
            <person name="Kim M."/>
            <person name="Overton L."/>
            <person name="Reardon M."/>
            <person name="Tsitrin T."/>
            <person name="Vuong H."/>
            <person name="Weaver B."/>
            <person name="Ciecko A."/>
            <person name="Tallon L."/>
            <person name="Jackson J."/>
            <person name="Pai G."/>
            <person name="Aken S.V."/>
            <person name="Utterback T."/>
            <person name="Reidmuller S."/>
            <person name="Feldblyum T."/>
            <person name="Hsiao J."/>
            <person name="Zismann V."/>
            <person name="Iobst S."/>
            <person name="de Vazeille A.R."/>
            <person name="Buell C.R."/>
            <person name="Ying K."/>
            <person name="Li Y."/>
            <person name="Lu T."/>
            <person name="Huang Y."/>
            <person name="Zhao Q."/>
            <person name="Feng Q."/>
            <person name="Zhang L."/>
            <person name="Zhu J."/>
            <person name="Weng Q."/>
            <person name="Mu J."/>
            <person name="Lu Y."/>
            <person name="Fan D."/>
            <person name="Liu Y."/>
            <person name="Guan J."/>
            <person name="Zhang Y."/>
            <person name="Yu S."/>
            <person name="Liu X."/>
            <person name="Zhang Y."/>
            <person name="Hong G."/>
            <person name="Han B."/>
            <person name="Choisne N."/>
            <person name="Demange N."/>
            <person name="Orjeda G."/>
            <person name="Samain S."/>
            <person name="Cattolico L."/>
            <person name="Pelletier E."/>
            <person name="Couloux A."/>
            <person name="Segurens B."/>
            <person name="Wincker P."/>
            <person name="D'Hont A."/>
            <person name="Scarpelli C."/>
            <person name="Weissenbach J."/>
            <person name="Salanoubat M."/>
            <person name="Quetier F."/>
            <person name="Yu Y."/>
            <person name="Kim H.R."/>
            <person name="Rambo T."/>
            <person name="Currie J."/>
            <person name="Collura K."/>
            <person name="Luo M."/>
            <person name="Yang T."/>
            <person name="Ammiraju J.S.S."/>
            <person name="Engler F."/>
            <person name="Soderlund C."/>
            <person name="Wing R.A."/>
            <person name="Palmer L.E."/>
            <person name="de la Bastide M."/>
            <person name="Spiegel L."/>
            <person name="Nascimento L."/>
            <person name="Zutavern T."/>
            <person name="O'Shaughnessy A."/>
            <person name="Dike S."/>
            <person name="Dedhia N."/>
            <person name="Preston R."/>
            <person name="Balija V."/>
            <person name="McCombie W.R."/>
            <person name="Chow T."/>
            <person name="Chen H."/>
            <person name="Chung M."/>
            <person name="Chen C."/>
            <person name="Shaw J."/>
            <person name="Wu H."/>
            <person name="Hsiao K."/>
            <person name="Chao Y."/>
            <person name="Chu M."/>
            <person name="Cheng C."/>
            <person name="Hour A."/>
            <person name="Lee P."/>
            <person name="Lin S."/>
            <person name="Lin Y."/>
            <person name="Liou J."/>
            <person name="Liu S."/>
            <person name="Hsing Y."/>
            <person name="Raghuvanshi S."/>
            <person name="Mohanty A."/>
            <person name="Bharti A.K."/>
            <person name="Gaur A."/>
            <person name="Gupta V."/>
            <person name="Kumar D."/>
            <person name="Ravi V."/>
            <person name="Vij S."/>
            <person name="Kapur A."/>
            <person name="Khurana P."/>
            <person name="Khurana P."/>
            <person name="Khurana J.P."/>
            <person name="Tyagi A.K."/>
            <person name="Gaikwad K."/>
            <person name="Singh A."/>
            <person name="Dalal V."/>
            <person name="Srivastava S."/>
            <person name="Dixit A."/>
            <person name="Pal A.K."/>
            <person name="Ghazi I.A."/>
            <person name="Yadav M."/>
            <person name="Pandit A."/>
            <person name="Bhargava A."/>
            <person name="Sureshbabu K."/>
            <person name="Batra K."/>
            <person name="Sharma T.R."/>
            <person name="Mohapatra T."/>
            <person name="Singh N.K."/>
            <person name="Messing J."/>
            <person name="Nelson A.B."/>
            <person name="Fuks G."/>
            <person name="Kavchok S."/>
            <person name="Keizer G."/>
            <person name="Linton E."/>
            <person name="Llaca V."/>
            <person name="Song R."/>
            <person name="Tanyolac B."/>
            <person name="Young S."/>
            <person name="Ho-Il K."/>
            <person name="Hahn J.H."/>
            <person name="Sangsakoo G."/>
            <person name="Vanavichit A."/>
            <person name="de Mattos Luiz.A.T."/>
            <person name="Zimmer P.D."/>
            <person name="Malone G."/>
            <person name="Dellagostin O."/>
            <person name="de Oliveira A.C."/>
            <person name="Bevan M."/>
            <person name="Bancroft I."/>
            <person name="Minx P."/>
            <person name="Cordum H."/>
            <person name="Wilson R."/>
            <person name="Cheng Z."/>
            <person name="Jin W."/>
            <person name="Jiang J."/>
            <person name="Leong S.A."/>
            <person name="Iwama H."/>
            <person name="Gojobori T."/>
            <person name="Itoh T."/>
            <person name="Niimura Y."/>
            <person name="Fujii Y."/>
            <person name="Habara T."/>
            <person name="Sakai H."/>
            <person name="Sato Y."/>
            <person name="Wilson G."/>
            <person name="Kumar K."/>
            <person name="McCouch S."/>
            <person name="Juretic N."/>
            <person name="Hoen D."/>
            <person name="Wright S."/>
            <person name="Bruskiewich R."/>
            <person name="Bureau T."/>
            <person name="Miyao A."/>
            <person name="Hirochika H."/>
            <person name="Nishikawa T."/>
            <person name="Kadowaki K."/>
            <person name="Sugiura M."/>
            <person name="Burr B."/>
            <person name="Sasaki T."/>
        </authorList>
    </citation>
    <scope>NUCLEOTIDE SEQUENCE [LARGE SCALE GENOMIC DNA]</scope>
    <source>
        <strain evidence="2">cv. Nipponbare</strain>
    </source>
</reference>
<evidence type="ECO:0000313" key="2">
    <source>
        <dbReference type="Proteomes" id="UP000000763"/>
    </source>
</evidence>
<reference evidence="2" key="2">
    <citation type="journal article" date="2008" name="Nucleic Acids Res.">
        <title>The rice annotation project database (RAP-DB): 2008 update.</title>
        <authorList>
            <consortium name="The rice annotation project (RAP)"/>
        </authorList>
    </citation>
    <scope>GENOME REANNOTATION</scope>
    <source>
        <strain evidence="2">cv. Nipponbare</strain>
    </source>
</reference>
<protein>
    <submittedName>
        <fullName evidence="1">Uncharacterized protein</fullName>
    </submittedName>
</protein>
<evidence type="ECO:0000313" key="1">
    <source>
        <dbReference type="EMBL" id="BAD26421.1"/>
    </source>
</evidence>